<organism evidence="2 3">
    <name type="scientific">Alkalihalobacillus trypoxylicola</name>
    <dbReference type="NCBI Taxonomy" id="519424"/>
    <lineage>
        <taxon>Bacteria</taxon>
        <taxon>Bacillati</taxon>
        <taxon>Bacillota</taxon>
        <taxon>Bacilli</taxon>
        <taxon>Bacillales</taxon>
        <taxon>Bacillaceae</taxon>
        <taxon>Alkalihalobacillus</taxon>
    </lineage>
</organism>
<keyword evidence="1" id="KW-0732">Signal</keyword>
<feature type="signal peptide" evidence="1">
    <location>
        <begin position="1"/>
        <end position="19"/>
    </location>
</feature>
<name>A0A162EDX2_9BACI</name>
<gene>
    <name evidence="2" type="ORF">AZF04_06205</name>
</gene>
<evidence type="ECO:0000313" key="3">
    <source>
        <dbReference type="Proteomes" id="UP000075806"/>
    </source>
</evidence>
<dbReference type="OrthoDB" id="2866574at2"/>
<dbReference type="RefSeq" id="WP_061948622.1">
    <property type="nucleotide sequence ID" value="NZ_LTAO01000012.1"/>
</dbReference>
<comment type="caution">
    <text evidence="2">The sequence shown here is derived from an EMBL/GenBank/DDBJ whole genome shotgun (WGS) entry which is preliminary data.</text>
</comment>
<keyword evidence="3" id="KW-1185">Reference proteome</keyword>
<dbReference type="AlphaFoldDB" id="A0A162EDX2"/>
<feature type="chain" id="PRO_5039308263" description="DUF4352 domain-containing protein" evidence="1">
    <location>
        <begin position="20"/>
        <end position="241"/>
    </location>
</feature>
<accession>A0A162EDX2</accession>
<evidence type="ECO:0008006" key="4">
    <source>
        <dbReference type="Google" id="ProtNLM"/>
    </source>
</evidence>
<dbReference type="EMBL" id="LTAO01000012">
    <property type="protein sequence ID" value="KYG32352.1"/>
    <property type="molecule type" value="Genomic_DNA"/>
</dbReference>
<dbReference type="Proteomes" id="UP000075806">
    <property type="component" value="Unassembled WGS sequence"/>
</dbReference>
<proteinExistence type="predicted"/>
<protein>
    <recommendedName>
        <fullName evidence="4">DUF4352 domain-containing protein</fullName>
    </recommendedName>
</protein>
<evidence type="ECO:0000313" key="2">
    <source>
        <dbReference type="EMBL" id="KYG32352.1"/>
    </source>
</evidence>
<reference evidence="2" key="1">
    <citation type="submission" date="2016-02" db="EMBL/GenBank/DDBJ databases">
        <title>Genome sequence of Bacillus trypoxylicola KCTC 13244(T).</title>
        <authorList>
            <person name="Jeong H."/>
            <person name="Park S.-H."/>
            <person name="Choi S.-K."/>
        </authorList>
    </citation>
    <scope>NUCLEOTIDE SEQUENCE [LARGE SCALE GENOMIC DNA]</scope>
    <source>
        <strain evidence="2">KCTC 13244</strain>
    </source>
</reference>
<evidence type="ECO:0000256" key="1">
    <source>
        <dbReference type="SAM" id="SignalP"/>
    </source>
</evidence>
<sequence>MPLLIILGLLSLLTGCHVAQNQEEPIVLPISSNNEHLDVRLLAVEQNDSDDQFLIEADIQLLNHHLDLEKDFIFTSLIEKGPSNDSEKVDISSNEQSLNEDSQTLSLSILTEPITEQEQLYLKVIATPSYYDYELTFNYRDGKLENNVMNELVIEQFTINNQLLTLQANDIHPIKGLDLAIKLNNERIYPVFTTTEYDADGFQMDGQYEFATELPKSFDLILRRNQLNQIEWTFTLQIPIK</sequence>